<sequence>MANIITLNKLLKENNYIASRKQLSEKNFSGQQIKKYLKDNVLVLLDKGIYGSASHLGDTFYTTQLRLQKGIISLNSALYLYGLSDRLPDKIDFTFPRGYKNPKLRKEIVAHQQLPNLYKLGIVTIKTPQGNEVRAYSLDRTMAEILRPQYHVDPEIINSAFKQYLNGANKNIAKLMYFAKIFKTTKKVMNYVEVLL</sequence>
<organism evidence="1 2">
    <name type="scientific">Lactobacillus johnsonii</name>
    <dbReference type="NCBI Taxonomy" id="33959"/>
    <lineage>
        <taxon>Bacteria</taxon>
        <taxon>Bacillati</taxon>
        <taxon>Bacillota</taxon>
        <taxon>Bacilli</taxon>
        <taxon>Lactobacillales</taxon>
        <taxon>Lactobacillaceae</taxon>
        <taxon>Lactobacillus</taxon>
    </lineage>
</organism>
<protein>
    <recommendedName>
        <fullName evidence="3">Abortive infection protein</fullName>
    </recommendedName>
</protein>
<reference evidence="1 2" key="1">
    <citation type="submission" date="2016-07" db="EMBL/GenBank/DDBJ databases">
        <title>Genome sequencing project for further understanding the molecular mechanisms of preventing non-alcoholic fatty liver disease.</title>
        <authorList>
            <person name="Wang H."/>
        </authorList>
    </citation>
    <scope>NUCLEOTIDE SEQUENCE [LARGE SCALE GENOMIC DNA]</scope>
    <source>
        <strain evidence="1 2">BS15</strain>
        <plasmid evidence="2">unnamed1</plasmid>
    </source>
</reference>
<dbReference type="EMBL" id="CP016630">
    <property type="protein sequence ID" value="AOG27181.1"/>
    <property type="molecule type" value="Genomic_DNA"/>
</dbReference>
<geneLocation type="plasmid" evidence="2">
    <name>unnamed1</name>
</geneLocation>
<gene>
    <name evidence="1" type="ORF">BBP16_10120</name>
</gene>
<name>A0A9W3X699_LACJH</name>
<proteinExistence type="predicted"/>
<dbReference type="AlphaFoldDB" id="A0A9W3X699"/>
<accession>A0A9W3X699</accession>
<evidence type="ECO:0000313" key="2">
    <source>
        <dbReference type="Proteomes" id="UP000094691"/>
    </source>
</evidence>
<dbReference type="Proteomes" id="UP000094691">
    <property type="component" value="Plasmid LJBSp1"/>
</dbReference>
<keyword evidence="1" id="KW-0614">Plasmid</keyword>
<evidence type="ECO:0008006" key="3">
    <source>
        <dbReference type="Google" id="ProtNLM"/>
    </source>
</evidence>
<evidence type="ECO:0000313" key="1">
    <source>
        <dbReference type="EMBL" id="AOG27181.1"/>
    </source>
</evidence>